<evidence type="ECO:0000256" key="4">
    <source>
        <dbReference type="ARBA" id="ARBA00022989"/>
    </source>
</evidence>
<evidence type="ECO:0000256" key="1">
    <source>
        <dbReference type="ARBA" id="ARBA00004651"/>
    </source>
</evidence>
<dbReference type="PANTHER" id="PTHR24246:SF27">
    <property type="entry name" value="ADENOSINE RECEPTOR, ISOFORM A"/>
    <property type="match status" value="1"/>
</dbReference>
<reference evidence="13 14" key="1">
    <citation type="submission" date="2022-05" db="EMBL/GenBank/DDBJ databases">
        <authorList>
            <consortium name="Genoscope - CEA"/>
            <person name="William W."/>
        </authorList>
    </citation>
    <scope>NUCLEOTIDE SEQUENCE [LARGE SCALE GENOMIC DNA]</scope>
</reference>
<dbReference type="InterPro" id="IPR000276">
    <property type="entry name" value="GPCR_Rhodpsn"/>
</dbReference>
<dbReference type="PROSITE" id="PS50262">
    <property type="entry name" value="G_PROTEIN_RECEP_F1_2"/>
    <property type="match status" value="1"/>
</dbReference>
<keyword evidence="6 11" id="KW-0472">Membrane</keyword>
<dbReference type="SUPFAM" id="SSF81321">
    <property type="entry name" value="Family A G protein-coupled receptor-like"/>
    <property type="match status" value="1"/>
</dbReference>
<comment type="caution">
    <text evidence="13">The sequence shown here is derived from an EMBL/GenBank/DDBJ whole genome shotgun (WGS) entry which is preliminary data.</text>
</comment>
<dbReference type="PANTHER" id="PTHR24246">
    <property type="entry name" value="OLFACTORY RECEPTOR AND ADENOSINE RECEPTOR"/>
    <property type="match status" value="1"/>
</dbReference>
<dbReference type="PRINTS" id="PR00237">
    <property type="entry name" value="GPCRRHODOPSN"/>
</dbReference>
<feature type="transmembrane region" description="Helical" evidence="11">
    <location>
        <begin position="54"/>
        <end position="77"/>
    </location>
</feature>
<feature type="domain" description="G-protein coupled receptors family 1 profile" evidence="12">
    <location>
        <begin position="33"/>
        <end position="274"/>
    </location>
</feature>
<keyword evidence="7 10" id="KW-0675">Receptor</keyword>
<organism evidence="13 14">
    <name type="scientific">Porites lobata</name>
    <dbReference type="NCBI Taxonomy" id="104759"/>
    <lineage>
        <taxon>Eukaryota</taxon>
        <taxon>Metazoa</taxon>
        <taxon>Cnidaria</taxon>
        <taxon>Anthozoa</taxon>
        <taxon>Hexacorallia</taxon>
        <taxon>Scleractinia</taxon>
        <taxon>Fungiina</taxon>
        <taxon>Poritidae</taxon>
        <taxon>Porites</taxon>
    </lineage>
</organism>
<comment type="subcellular location">
    <subcellularLocation>
        <location evidence="1">Cell membrane</location>
        <topology evidence="1">Multi-pass membrane protein</topology>
    </subcellularLocation>
</comment>
<feature type="transmembrane region" description="Helical" evidence="11">
    <location>
        <begin position="219"/>
        <end position="239"/>
    </location>
</feature>
<dbReference type="PROSITE" id="PS00237">
    <property type="entry name" value="G_PROTEIN_RECEP_F1_1"/>
    <property type="match status" value="1"/>
</dbReference>
<evidence type="ECO:0000256" key="7">
    <source>
        <dbReference type="ARBA" id="ARBA00023170"/>
    </source>
</evidence>
<feature type="transmembrane region" description="Helical" evidence="11">
    <location>
        <begin position="130"/>
        <end position="153"/>
    </location>
</feature>
<dbReference type="Proteomes" id="UP001159405">
    <property type="component" value="Unassembled WGS sequence"/>
</dbReference>
<evidence type="ECO:0000256" key="2">
    <source>
        <dbReference type="ARBA" id="ARBA00022475"/>
    </source>
</evidence>
<keyword evidence="2" id="KW-1003">Cell membrane</keyword>
<accession>A0ABN8NC16</accession>
<name>A0ABN8NC16_9CNID</name>
<keyword evidence="4 11" id="KW-1133">Transmembrane helix</keyword>
<feature type="transmembrane region" description="Helical" evidence="11">
    <location>
        <begin position="20"/>
        <end position="42"/>
    </location>
</feature>
<keyword evidence="5 10" id="KW-0297">G-protein coupled receptor</keyword>
<proteinExistence type="inferred from homology"/>
<keyword evidence="14" id="KW-1185">Reference proteome</keyword>
<evidence type="ECO:0000256" key="5">
    <source>
        <dbReference type="ARBA" id="ARBA00023040"/>
    </source>
</evidence>
<evidence type="ECO:0000256" key="3">
    <source>
        <dbReference type="ARBA" id="ARBA00022692"/>
    </source>
</evidence>
<sequence length="289" mass="33482">MSEHEERNSFLLEKITIAEMVIALCLALITTTGNLMVVITVYKDPYKELRTSSNFLVVNLAAADLIVGFIVEPLWALQYWVETDKSYSIASYLLIVLSVDASCLTVMFLTIERYIVLERPLGRETIFTTLAVKIFIFLIWLTAVVISFLLIPFWKRRWYNLFLFTGIGCFLVLLMFCLYFRMFLIIRKFNNRILAQGTRQRLIQPDEASVMARKREQEVAKAIFLFVGTFALCWLPSVVTETIQYTTTTKISAHVLRAVLFIGLLNSALNPILYTFRMHSFRRALRRIL</sequence>
<dbReference type="InterPro" id="IPR017452">
    <property type="entry name" value="GPCR_Rhodpsn_7TM"/>
</dbReference>
<evidence type="ECO:0000313" key="14">
    <source>
        <dbReference type="Proteomes" id="UP001159405"/>
    </source>
</evidence>
<comment type="similarity">
    <text evidence="10">Belongs to the G-protein coupled receptor 1 family.</text>
</comment>
<feature type="transmembrane region" description="Helical" evidence="11">
    <location>
        <begin position="89"/>
        <end position="109"/>
    </location>
</feature>
<evidence type="ECO:0000256" key="10">
    <source>
        <dbReference type="RuleBase" id="RU000688"/>
    </source>
</evidence>
<dbReference type="Gene3D" id="1.20.1070.10">
    <property type="entry name" value="Rhodopsin 7-helix transmembrane proteins"/>
    <property type="match status" value="1"/>
</dbReference>
<evidence type="ECO:0000256" key="6">
    <source>
        <dbReference type="ARBA" id="ARBA00023136"/>
    </source>
</evidence>
<dbReference type="Pfam" id="PF00001">
    <property type="entry name" value="7tm_1"/>
    <property type="match status" value="1"/>
</dbReference>
<evidence type="ECO:0000256" key="8">
    <source>
        <dbReference type="ARBA" id="ARBA00023180"/>
    </source>
</evidence>
<protein>
    <recommendedName>
        <fullName evidence="12">G-protein coupled receptors family 1 profile domain-containing protein</fullName>
    </recommendedName>
</protein>
<feature type="non-terminal residue" evidence="13">
    <location>
        <position position="289"/>
    </location>
</feature>
<evidence type="ECO:0000256" key="9">
    <source>
        <dbReference type="ARBA" id="ARBA00023224"/>
    </source>
</evidence>
<keyword evidence="8" id="KW-0325">Glycoprotein</keyword>
<evidence type="ECO:0000259" key="12">
    <source>
        <dbReference type="PROSITE" id="PS50262"/>
    </source>
</evidence>
<evidence type="ECO:0000313" key="13">
    <source>
        <dbReference type="EMBL" id="CAH3046464.1"/>
    </source>
</evidence>
<feature type="transmembrane region" description="Helical" evidence="11">
    <location>
        <begin position="159"/>
        <end position="180"/>
    </location>
</feature>
<feature type="transmembrane region" description="Helical" evidence="11">
    <location>
        <begin position="251"/>
        <end position="276"/>
    </location>
</feature>
<dbReference type="EMBL" id="CALNXK010000014">
    <property type="protein sequence ID" value="CAH3046464.1"/>
    <property type="molecule type" value="Genomic_DNA"/>
</dbReference>
<keyword evidence="3 10" id="KW-0812">Transmembrane</keyword>
<gene>
    <name evidence="13" type="ORF">PLOB_00008575</name>
</gene>
<keyword evidence="9 10" id="KW-0807">Transducer</keyword>
<evidence type="ECO:0000256" key="11">
    <source>
        <dbReference type="SAM" id="Phobius"/>
    </source>
</evidence>